<reference evidence="3" key="1">
    <citation type="journal article" date="2015" name="Nature">
        <title>Complex archaea that bridge the gap between prokaryotes and eukaryotes.</title>
        <authorList>
            <person name="Spang A."/>
            <person name="Saw J.H."/>
            <person name="Jorgensen S.L."/>
            <person name="Zaremba-Niedzwiedzka K."/>
            <person name="Martijn J."/>
            <person name="Lind A.E."/>
            <person name="van Eijk R."/>
            <person name="Schleper C."/>
            <person name="Guy L."/>
            <person name="Ettema T.J."/>
        </authorList>
    </citation>
    <scope>NUCLEOTIDE SEQUENCE</scope>
</reference>
<comment type="caution">
    <text evidence="3">The sequence shown here is derived from an EMBL/GenBank/DDBJ whole genome shotgun (WGS) entry which is preliminary data.</text>
</comment>
<feature type="non-terminal residue" evidence="3">
    <location>
        <position position="411"/>
    </location>
</feature>
<dbReference type="InterPro" id="IPR011990">
    <property type="entry name" value="TPR-like_helical_dom_sf"/>
</dbReference>
<dbReference type="Gene3D" id="1.25.40.10">
    <property type="entry name" value="Tetratricopeptide repeat domain"/>
    <property type="match status" value="1"/>
</dbReference>
<gene>
    <name evidence="3" type="ORF">LCGC14_2791710</name>
</gene>
<dbReference type="Pfam" id="PF13432">
    <property type="entry name" value="TPR_16"/>
    <property type="match status" value="1"/>
</dbReference>
<dbReference type="InterPro" id="IPR019734">
    <property type="entry name" value="TPR_rpt"/>
</dbReference>
<dbReference type="SUPFAM" id="SSF48452">
    <property type="entry name" value="TPR-like"/>
    <property type="match status" value="2"/>
</dbReference>
<accession>A0A0F9AYZ3</accession>
<name>A0A0F9AYZ3_9ZZZZ</name>
<dbReference type="PANTHER" id="PTHR44943">
    <property type="entry name" value="CELLULOSE SYNTHASE OPERON PROTEIN C"/>
    <property type="match status" value="1"/>
</dbReference>
<dbReference type="AlphaFoldDB" id="A0A0F9AYZ3"/>
<evidence type="ECO:0000256" key="2">
    <source>
        <dbReference type="ARBA" id="ARBA00022803"/>
    </source>
</evidence>
<protein>
    <submittedName>
        <fullName evidence="3">Uncharacterized protein</fullName>
    </submittedName>
</protein>
<feature type="non-terminal residue" evidence="3">
    <location>
        <position position="1"/>
    </location>
</feature>
<dbReference type="InterPro" id="IPR051685">
    <property type="entry name" value="Ycf3/AcsC/BcsC/TPR_MFPF"/>
</dbReference>
<keyword evidence="2" id="KW-0802">TPR repeat</keyword>
<proteinExistence type="predicted"/>
<evidence type="ECO:0000256" key="1">
    <source>
        <dbReference type="ARBA" id="ARBA00022737"/>
    </source>
</evidence>
<evidence type="ECO:0000313" key="3">
    <source>
        <dbReference type="EMBL" id="KKK83604.1"/>
    </source>
</evidence>
<organism evidence="3">
    <name type="scientific">marine sediment metagenome</name>
    <dbReference type="NCBI Taxonomy" id="412755"/>
    <lineage>
        <taxon>unclassified sequences</taxon>
        <taxon>metagenomes</taxon>
        <taxon>ecological metagenomes</taxon>
    </lineage>
</organism>
<dbReference type="PROSITE" id="PS50005">
    <property type="entry name" value="TPR"/>
    <property type="match status" value="1"/>
</dbReference>
<sequence length="411" mass="46270">TFYNSARVLSDSQMTGLAEDIHIDLLGYCKKDTELRALALNELGQLEPPGEFRERLSIERERYSLDAHYMKRLDGIESAILMDMLEETEPLSDEAQAIIVSIYALSHEDEGVLARVSWMSFNRKEYDMAHEGFSLLVEKHPDNPDYALGMGYVLLAMGNADEALQSVVKNLRGKGLTPDSRSKLLELRDLALWRKHDSAAPSSYEALSVTEEMHAASPEDEAVLSMLSWERFNLKEYEKAYEGFSRLTEKYPDNADYALGLVYTLMALGRHEEALEVAESFKDKTEDFNGIMASANAGVARAAFNGKDYDKAILHFQRVLELEPDNDEALSLIAWSHYNMGNVIEALPYFHDMYEQEQGPEYVSILLSTYERTDPGKALVFALELSESGSDEIKKVLGDFHFGQGRIISAA</sequence>
<dbReference type="SMART" id="SM00028">
    <property type="entry name" value="TPR"/>
    <property type="match status" value="3"/>
</dbReference>
<dbReference type="EMBL" id="LAZR01052145">
    <property type="protein sequence ID" value="KKK83604.1"/>
    <property type="molecule type" value="Genomic_DNA"/>
</dbReference>
<dbReference type="PANTHER" id="PTHR44943:SF8">
    <property type="entry name" value="TPR REPEAT-CONTAINING PROTEIN MJ0263"/>
    <property type="match status" value="1"/>
</dbReference>
<keyword evidence="1" id="KW-0677">Repeat</keyword>
<dbReference type="Pfam" id="PF14559">
    <property type="entry name" value="TPR_19"/>
    <property type="match status" value="1"/>
</dbReference>